<evidence type="ECO:0000313" key="1">
    <source>
        <dbReference type="EMBL" id="QRK69403.1"/>
    </source>
</evidence>
<dbReference type="RefSeq" id="YP_010800850.1">
    <property type="nucleotide sequence ID" value="NC_076906.1"/>
</dbReference>
<gene>
    <name evidence="1" type="primary">G</name>
</gene>
<name>A0AAE7PY07_9MONO</name>
<accession>A0AAE7PY07</accession>
<dbReference type="KEGG" id="vg:80539497"/>
<proteinExistence type="predicted"/>
<evidence type="ECO:0000313" key="2">
    <source>
        <dbReference type="Proteomes" id="UP000831426"/>
    </source>
</evidence>
<reference evidence="1" key="1">
    <citation type="journal article" date="2021" name="Virol. J.">
        <title>Ever-increasing viral diversity associated with the red imported fire ant Solenopsis invicta (Formicidae: Hymenoptera).</title>
        <authorList>
            <person name="Xavier C.A.D."/>
            <person name="Allen M.L."/>
            <person name="Whitfield A.E."/>
        </authorList>
    </citation>
    <scope>NUCLEOTIDE SEQUENCE</scope>
    <source>
        <strain evidence="1">Z:Mississipi</strain>
    </source>
</reference>
<sequence>MNKFQVLIWAIAPILIWGNQELMLCQKTKGGKMYLRERSLNCSRTKDAVPLDIEVYAPSYAIQTQDATWIGIYKAVCETHYFFWGSYTKNQWKTPIEGTTMDAHKLLSNACPSTENPTALPLHIEPPCVYQWPTSYIKETIYCVYRPTKIHISRNHPLTSDEEIIDNTRVYTTYAYTMSGAIVKWAEPILPHEWSFSLRYKGLGLLQDDILMIEGIQEGFQLKNGSRFTNGTKRWITEEGFVIYTTTHRIRRDTKDLDKALTNEVLGKLNYESAIIETYLERFQIVCHKHNDLQRSLNYLLTENPDAYARAVLNTTLVTSTVIGDYLMVWPCKSISSWGPIPSNGTACTLHTKIWYMENGTNHTGFYQGSDMTIRHSSPRIDCEKDHGHLFIWHNTIYIREKGVFHPLDTSTLTRLTSYNPPSHMAPIWNDLWIYGPDEFAEPDIGYITEREQERREAENKPRQQNEDYNQYMQIPFVGMPLLPSLTRLLEISALIGGGLHFWGLVGRWVVGRLLKATIRGAAPVGSLEEAYQLYKRSHSEAP</sequence>
<dbReference type="GeneID" id="80539497"/>
<keyword evidence="2" id="KW-1185">Reference proteome</keyword>
<organism evidence="1 2">
    <name type="scientific">Solenopsis invicta virus 15</name>
    <dbReference type="NCBI Taxonomy" id="2810811"/>
    <lineage>
        <taxon>Viruses</taxon>
        <taxon>Riboviria</taxon>
        <taxon>Orthornavirae</taxon>
        <taxon>Negarnaviricota</taxon>
        <taxon>Haploviricotina</taxon>
        <taxon>Monjiviricetes</taxon>
        <taxon>Mononegavirales</taxon>
        <taxon>Nyamiviridae</taxon>
        <taxon>Formivirus</taxon>
        <taxon>Formivirus solenopsi</taxon>
    </lineage>
</organism>
<dbReference type="EMBL" id="MT860232">
    <property type="protein sequence ID" value="QRK69403.1"/>
    <property type="molecule type" value="Viral_cRNA"/>
</dbReference>
<protein>
    <submittedName>
        <fullName evidence="1">Glycoprotein</fullName>
    </submittedName>
</protein>
<dbReference type="Proteomes" id="UP000831426">
    <property type="component" value="Segment"/>
</dbReference>